<evidence type="ECO:0000313" key="2">
    <source>
        <dbReference type="Proteomes" id="UP000265719"/>
    </source>
</evidence>
<dbReference type="InterPro" id="IPR002731">
    <property type="entry name" value="ATPase_BadF"/>
</dbReference>
<dbReference type="PANTHER" id="PTHR43190:SF3">
    <property type="entry name" value="N-ACETYL-D-GLUCOSAMINE KINASE"/>
    <property type="match status" value="1"/>
</dbReference>
<proteinExistence type="predicted"/>
<keyword evidence="2" id="KW-1185">Reference proteome</keyword>
<reference evidence="1" key="1">
    <citation type="submission" date="2020-10" db="EMBL/GenBank/DDBJ databases">
        <title>De novo genome project of the cellulose decomposer Thermobifida halotolerans type strain.</title>
        <authorList>
            <person name="Nagy I."/>
            <person name="Horvath B."/>
            <person name="Kukolya J."/>
            <person name="Nagy I."/>
            <person name="Orsini M."/>
        </authorList>
    </citation>
    <scope>NUCLEOTIDE SEQUENCE</scope>
    <source>
        <strain evidence="1">DSM 44931</strain>
    </source>
</reference>
<sequence>MEEEVVLGVDAGGTHTRCLVVGLDGSVRGHGRAGGANQRSSADPAASFVDVVATSLRAAGPVSVVGAVFGVAGAGAAGLARTEETVRRAWRGLGLPGLPEVGDDIVVAFASGTAQTSGAVLIAGTGAVAAAVRDGRIERRCDGYGWLLGDEGSAVWIGIAGLRAALAALDGRGCDTVLTESLAVALGVPAGNQQALIGAAYTVAPAELGSLAPRVCDAAEGGDRAATEIVADAAARLLGSLAAVVAEPVRPPLVLAGAVLRGGPVAERVREALVARYGVRPVVAVSGEYGAAALALRRAGRPSRVHEELISRARGG</sequence>
<dbReference type="Gene3D" id="3.30.420.40">
    <property type="match status" value="2"/>
</dbReference>
<evidence type="ECO:0000313" key="1">
    <source>
        <dbReference type="EMBL" id="UOE18046.1"/>
    </source>
</evidence>
<dbReference type="Pfam" id="PF01869">
    <property type="entry name" value="BcrAD_BadFG"/>
    <property type="match status" value="1"/>
</dbReference>
<dbReference type="Proteomes" id="UP000265719">
    <property type="component" value="Chromosome"/>
</dbReference>
<keyword evidence="1" id="KW-0808">Transferase</keyword>
<name>A0A399G3P4_9ACTN</name>
<dbReference type="EMBL" id="CP063196">
    <property type="protein sequence ID" value="UOE18046.1"/>
    <property type="molecule type" value="Genomic_DNA"/>
</dbReference>
<gene>
    <name evidence="1" type="ORF">NI17_014425</name>
</gene>
<dbReference type="PANTHER" id="PTHR43190">
    <property type="entry name" value="N-ACETYL-D-GLUCOSAMINE KINASE"/>
    <property type="match status" value="1"/>
</dbReference>
<dbReference type="InterPro" id="IPR043129">
    <property type="entry name" value="ATPase_NBD"/>
</dbReference>
<dbReference type="AlphaFoldDB" id="A0A399G3P4"/>
<dbReference type="RefSeq" id="WP_119267773.1">
    <property type="nucleotide sequence ID" value="NZ_CP063196.1"/>
</dbReference>
<dbReference type="KEGG" id="thao:NI17_014425"/>
<dbReference type="SUPFAM" id="SSF53067">
    <property type="entry name" value="Actin-like ATPase domain"/>
    <property type="match status" value="2"/>
</dbReference>
<protein>
    <submittedName>
        <fullName evidence="1">N-acetylglucosamine kinase</fullName>
    </submittedName>
</protein>
<dbReference type="InterPro" id="IPR052519">
    <property type="entry name" value="Euk-type_GlcNAc_Kinase"/>
</dbReference>
<accession>A0A399G3P4</accession>
<keyword evidence="1" id="KW-0418">Kinase</keyword>
<organism evidence="1 2">
    <name type="scientific">Thermobifida halotolerans</name>
    <dbReference type="NCBI Taxonomy" id="483545"/>
    <lineage>
        <taxon>Bacteria</taxon>
        <taxon>Bacillati</taxon>
        <taxon>Actinomycetota</taxon>
        <taxon>Actinomycetes</taxon>
        <taxon>Streptosporangiales</taxon>
        <taxon>Nocardiopsidaceae</taxon>
        <taxon>Thermobifida</taxon>
    </lineage>
</organism>
<dbReference type="GO" id="GO:0016301">
    <property type="term" value="F:kinase activity"/>
    <property type="evidence" value="ECO:0007669"/>
    <property type="project" value="UniProtKB-KW"/>
</dbReference>